<proteinExistence type="predicted"/>
<evidence type="ECO:0000313" key="2">
    <source>
        <dbReference type="Proteomes" id="UP000095598"/>
    </source>
</evidence>
<reference evidence="1 2" key="1">
    <citation type="submission" date="2015-09" db="EMBL/GenBank/DDBJ databases">
        <authorList>
            <consortium name="Pathogen Informatics"/>
        </authorList>
    </citation>
    <scope>NUCLEOTIDE SEQUENCE [LARGE SCALE GENOMIC DNA]</scope>
    <source>
        <strain evidence="1 2">2789STDY5608868</strain>
    </source>
</reference>
<dbReference type="AlphaFoldDB" id="A0A173TJU8"/>
<dbReference type="RefSeq" id="WP_044920784.1">
    <property type="nucleotide sequence ID" value="NZ_CYXT01000017.1"/>
</dbReference>
<dbReference type="Proteomes" id="UP000095598">
    <property type="component" value="Unassembled WGS sequence"/>
</dbReference>
<accession>A0A173TJU8</accession>
<gene>
    <name evidence="1" type="ORF">ERS852425_02144</name>
</gene>
<name>A0A173TJU8_ANAHA</name>
<evidence type="ECO:0000313" key="1">
    <source>
        <dbReference type="EMBL" id="CUN02924.1"/>
    </source>
</evidence>
<organism evidence="1 2">
    <name type="scientific">Anaerostipes hadrus</name>
    <dbReference type="NCBI Taxonomy" id="649756"/>
    <lineage>
        <taxon>Bacteria</taxon>
        <taxon>Bacillati</taxon>
        <taxon>Bacillota</taxon>
        <taxon>Clostridia</taxon>
        <taxon>Lachnospirales</taxon>
        <taxon>Lachnospiraceae</taxon>
        <taxon>Anaerostipes</taxon>
    </lineage>
</organism>
<sequence length="133" mass="15432">MGQCYSVGLKIKVKHNSEEKAAEALRLHMLQDDKTEYNFEEFADFGVGTEKLDDLIRNCLAGWKSSPYCMEEVSGWKKYHNDFDASYGWDTVMKEMFETLTPFLEDQSKIDIYSDGYSIHGLVENGKCNWIYN</sequence>
<dbReference type="EMBL" id="CYXT01000017">
    <property type="protein sequence ID" value="CUN02924.1"/>
    <property type="molecule type" value="Genomic_DNA"/>
</dbReference>
<protein>
    <submittedName>
        <fullName evidence="1">Uncharacterized protein</fullName>
    </submittedName>
</protein>